<feature type="domain" description="Nuclease associated modular" evidence="2">
    <location>
        <begin position="25"/>
        <end position="41"/>
    </location>
</feature>
<evidence type="ECO:0000256" key="1">
    <source>
        <dbReference type="SAM" id="MobiDB-lite"/>
    </source>
</evidence>
<feature type="domain" description="Nuclease associated modular" evidence="2">
    <location>
        <begin position="42"/>
        <end position="58"/>
    </location>
</feature>
<dbReference type="Pfam" id="PF07460">
    <property type="entry name" value="NUMOD3"/>
    <property type="match status" value="1"/>
</dbReference>
<accession>A0A0F9JR00</accession>
<evidence type="ECO:0000259" key="2">
    <source>
        <dbReference type="SMART" id="SM00496"/>
    </source>
</evidence>
<dbReference type="SMART" id="SM00496">
    <property type="entry name" value="IENR2"/>
    <property type="match status" value="2"/>
</dbReference>
<feature type="region of interest" description="Disordered" evidence="1">
    <location>
        <begin position="27"/>
        <end position="85"/>
    </location>
</feature>
<gene>
    <name evidence="3" type="ORF">LCGC14_1421890</name>
</gene>
<dbReference type="InterPro" id="IPR003611">
    <property type="entry name" value="NUMOD3"/>
</dbReference>
<dbReference type="EMBL" id="LAZR01009496">
    <property type="protein sequence ID" value="KKM72304.1"/>
    <property type="molecule type" value="Genomic_DNA"/>
</dbReference>
<reference evidence="3" key="1">
    <citation type="journal article" date="2015" name="Nature">
        <title>Complex archaea that bridge the gap between prokaryotes and eukaryotes.</title>
        <authorList>
            <person name="Spang A."/>
            <person name="Saw J.H."/>
            <person name="Jorgensen S.L."/>
            <person name="Zaremba-Niedzwiedzka K."/>
            <person name="Martijn J."/>
            <person name="Lind A.E."/>
            <person name="van Eijk R."/>
            <person name="Schleper C."/>
            <person name="Guy L."/>
            <person name="Ettema T.J."/>
        </authorList>
    </citation>
    <scope>NUCLEOTIDE SEQUENCE</scope>
</reference>
<name>A0A0F9JR00_9ZZZZ</name>
<proteinExistence type="predicted"/>
<protein>
    <recommendedName>
        <fullName evidence="2">Nuclease associated modular domain-containing protein</fullName>
    </recommendedName>
</protein>
<feature type="compositionally biased region" description="Basic residues" evidence="1">
    <location>
        <begin position="57"/>
        <end position="71"/>
    </location>
</feature>
<evidence type="ECO:0000313" key="3">
    <source>
        <dbReference type="EMBL" id="KKM72304.1"/>
    </source>
</evidence>
<organism evidence="3">
    <name type="scientific">marine sediment metagenome</name>
    <dbReference type="NCBI Taxonomy" id="412755"/>
    <lineage>
        <taxon>unclassified sequences</taxon>
        <taxon>metagenomes</taxon>
        <taxon>ecological metagenomes</taxon>
    </lineage>
</organism>
<dbReference type="AlphaFoldDB" id="A0A0F9JR00"/>
<sequence>MNQKMPKGIYIRTDKIKKILTDTHKEKIMSKETRKKISDANKGRKLTDEHRKNISVSHKRNQQKGKKHRNYGKRDKNTPNWKGNNACSTSIHHWVAIYKPKTDICEICHQRTDKNRITKLELSNIKNHKYTHNFDDYQ</sequence>
<feature type="compositionally biased region" description="Basic and acidic residues" evidence="1">
    <location>
        <begin position="27"/>
        <end position="52"/>
    </location>
</feature>
<dbReference type="GO" id="GO:0003677">
    <property type="term" value="F:DNA binding"/>
    <property type="evidence" value="ECO:0007669"/>
    <property type="project" value="InterPro"/>
</dbReference>
<comment type="caution">
    <text evidence="3">The sequence shown here is derived from an EMBL/GenBank/DDBJ whole genome shotgun (WGS) entry which is preliminary data.</text>
</comment>